<reference evidence="3 4" key="1">
    <citation type="submission" date="2019-04" db="EMBL/GenBank/DDBJ databases">
        <title>Psychroflexus halotolerans sp. nov., isolated from a marine solar saltern.</title>
        <authorList>
            <person name="Feng X."/>
        </authorList>
    </citation>
    <scope>NUCLEOTIDE SEQUENCE [LARGE SCALE GENOMIC DNA]</scope>
    <source>
        <strain evidence="3 4">WDS2C27</strain>
    </source>
</reference>
<dbReference type="InterPro" id="IPR032710">
    <property type="entry name" value="NTF2-like_dom_sf"/>
</dbReference>
<sequence>MNCSKLGVVFLLFFSFSLFAQSEQLSVKIDRKISDWHQAAAEADLETYSNCMTKDAVFIGTDPTEYWRGQDFIDFAKPYFDRGKAWTFYKLNRHIYIGTAKQTAWFDELLDTPMGICRGSGILVKQKDQWKIKHYVLSITIPNENVESIKKLNRKFNQSFIKTQKAKY</sequence>
<protein>
    <recommendedName>
        <fullName evidence="2">SnoaL-like domain-containing protein</fullName>
    </recommendedName>
</protein>
<evidence type="ECO:0000256" key="1">
    <source>
        <dbReference type="SAM" id="SignalP"/>
    </source>
</evidence>
<organism evidence="3 4">
    <name type="scientific">Mesohalobacter halotolerans</name>
    <dbReference type="NCBI Taxonomy" id="1883405"/>
    <lineage>
        <taxon>Bacteria</taxon>
        <taxon>Pseudomonadati</taxon>
        <taxon>Bacteroidota</taxon>
        <taxon>Flavobacteriia</taxon>
        <taxon>Flavobacteriales</taxon>
        <taxon>Flavobacteriaceae</taxon>
        <taxon>Mesohalobacter</taxon>
    </lineage>
</organism>
<dbReference type="InterPro" id="IPR037401">
    <property type="entry name" value="SnoaL-like"/>
</dbReference>
<keyword evidence="1" id="KW-0732">Signal</keyword>
<gene>
    <name evidence="3" type="ORF">FCN74_03890</name>
</gene>
<dbReference type="Gene3D" id="3.10.450.50">
    <property type="match status" value="1"/>
</dbReference>
<dbReference type="AlphaFoldDB" id="A0A4U5TT80"/>
<evidence type="ECO:0000259" key="2">
    <source>
        <dbReference type="Pfam" id="PF13474"/>
    </source>
</evidence>
<keyword evidence="4" id="KW-1185">Reference proteome</keyword>
<dbReference type="Proteomes" id="UP000306552">
    <property type="component" value="Unassembled WGS sequence"/>
</dbReference>
<dbReference type="RefSeq" id="WP_138931268.1">
    <property type="nucleotide sequence ID" value="NZ_SWMU01000001.1"/>
</dbReference>
<proteinExistence type="predicted"/>
<evidence type="ECO:0000313" key="3">
    <source>
        <dbReference type="EMBL" id="TKS57567.1"/>
    </source>
</evidence>
<dbReference type="Pfam" id="PF13474">
    <property type="entry name" value="SnoaL_3"/>
    <property type="match status" value="1"/>
</dbReference>
<feature type="chain" id="PRO_5020309525" description="SnoaL-like domain-containing protein" evidence="1">
    <location>
        <begin position="21"/>
        <end position="168"/>
    </location>
</feature>
<dbReference type="EMBL" id="SWMU01000001">
    <property type="protein sequence ID" value="TKS57567.1"/>
    <property type="molecule type" value="Genomic_DNA"/>
</dbReference>
<accession>A0A4U5TT80</accession>
<dbReference type="OrthoDB" id="271716at2"/>
<comment type="caution">
    <text evidence="3">The sequence shown here is derived from an EMBL/GenBank/DDBJ whole genome shotgun (WGS) entry which is preliminary data.</text>
</comment>
<feature type="domain" description="SnoaL-like" evidence="2">
    <location>
        <begin position="33"/>
        <end position="142"/>
    </location>
</feature>
<dbReference type="SUPFAM" id="SSF54427">
    <property type="entry name" value="NTF2-like"/>
    <property type="match status" value="1"/>
</dbReference>
<evidence type="ECO:0000313" key="4">
    <source>
        <dbReference type="Proteomes" id="UP000306552"/>
    </source>
</evidence>
<name>A0A4U5TT80_9FLAO</name>
<feature type="signal peptide" evidence="1">
    <location>
        <begin position="1"/>
        <end position="20"/>
    </location>
</feature>